<accession>A0AAE4EXG7</accession>
<sequence length="75" mass="7747">MVGSESVPELLELLLSTLLATALTVGGALTERAALADLSGGISAIAVWEVYMGLVLLYAGYTLGTRRVLPAIRSA</sequence>
<protein>
    <recommendedName>
        <fullName evidence="2">DUF8151 domain-containing protein</fullName>
    </recommendedName>
</protein>
<dbReference type="Pfam" id="PF26478">
    <property type="entry name" value="DUF8151"/>
    <property type="match status" value="1"/>
</dbReference>
<feature type="domain" description="DUF8151" evidence="2">
    <location>
        <begin position="4"/>
        <end position="74"/>
    </location>
</feature>
<feature type="transmembrane region" description="Helical" evidence="1">
    <location>
        <begin position="42"/>
        <end position="63"/>
    </location>
</feature>
<proteinExistence type="predicted"/>
<keyword evidence="1" id="KW-0472">Membrane</keyword>
<dbReference type="AlphaFoldDB" id="A0AAE4EXG7"/>
<evidence type="ECO:0000313" key="4">
    <source>
        <dbReference type="Proteomes" id="UP001253439"/>
    </source>
</evidence>
<dbReference type="InterPro" id="IPR058464">
    <property type="entry name" value="DUF8151"/>
</dbReference>
<keyword evidence="1" id="KW-1133">Transmembrane helix</keyword>
<reference evidence="3 4" key="1">
    <citation type="submission" date="2022-06" db="EMBL/GenBank/DDBJ databases">
        <title>Haloarcula sp. a new haloarchaeum isolate from saline soil.</title>
        <authorList>
            <person name="Strakova D."/>
            <person name="Galisteo C."/>
            <person name="Sanchez-Porro C."/>
            <person name="Ventosa A."/>
        </authorList>
    </citation>
    <scope>NUCLEOTIDE SEQUENCE [LARGE SCALE GENOMIC DNA]</scope>
    <source>
        <strain evidence="3 4">S1AR25-5A</strain>
    </source>
</reference>
<comment type="caution">
    <text evidence="3">The sequence shown here is derived from an EMBL/GenBank/DDBJ whole genome shotgun (WGS) entry which is preliminary data.</text>
</comment>
<dbReference type="EMBL" id="JAMQOM010000004">
    <property type="protein sequence ID" value="MDS0222055.1"/>
    <property type="molecule type" value="Genomic_DNA"/>
</dbReference>
<gene>
    <name evidence="3" type="ORF">NDI54_11920</name>
</gene>
<keyword evidence="4" id="KW-1185">Reference proteome</keyword>
<dbReference type="RefSeq" id="WP_310896678.1">
    <property type="nucleotide sequence ID" value="NZ_JAMQOM010000004.1"/>
</dbReference>
<evidence type="ECO:0000259" key="2">
    <source>
        <dbReference type="Pfam" id="PF26478"/>
    </source>
</evidence>
<organism evidence="3 4">
    <name type="scientific">Haloarcula terrestris</name>
    <dbReference type="NCBI Taxonomy" id="2950533"/>
    <lineage>
        <taxon>Archaea</taxon>
        <taxon>Methanobacteriati</taxon>
        <taxon>Methanobacteriota</taxon>
        <taxon>Stenosarchaea group</taxon>
        <taxon>Halobacteria</taxon>
        <taxon>Halobacteriales</taxon>
        <taxon>Haloarculaceae</taxon>
        <taxon>Haloarcula</taxon>
    </lineage>
</organism>
<name>A0AAE4EXG7_9EURY</name>
<dbReference type="Proteomes" id="UP001253439">
    <property type="component" value="Unassembled WGS sequence"/>
</dbReference>
<evidence type="ECO:0000313" key="3">
    <source>
        <dbReference type="EMBL" id="MDS0222055.1"/>
    </source>
</evidence>
<evidence type="ECO:0000256" key="1">
    <source>
        <dbReference type="SAM" id="Phobius"/>
    </source>
</evidence>
<keyword evidence="1" id="KW-0812">Transmembrane</keyword>